<evidence type="ECO:0000313" key="1">
    <source>
        <dbReference type="EMBL" id="GFC75754.1"/>
    </source>
</evidence>
<proteinExistence type="predicted"/>
<reference evidence="1" key="1">
    <citation type="journal article" date="2019" name="Sci. Rep.">
        <title>Draft genome of Tanacetum cinerariifolium, the natural source of mosquito coil.</title>
        <authorList>
            <person name="Yamashiro T."/>
            <person name="Shiraishi A."/>
            <person name="Satake H."/>
            <person name="Nakayama K."/>
        </authorList>
    </citation>
    <scope>NUCLEOTIDE SEQUENCE</scope>
</reference>
<organism evidence="1">
    <name type="scientific">Tanacetum cinerariifolium</name>
    <name type="common">Dalmatian daisy</name>
    <name type="synonym">Chrysanthemum cinerariifolium</name>
    <dbReference type="NCBI Taxonomy" id="118510"/>
    <lineage>
        <taxon>Eukaryota</taxon>
        <taxon>Viridiplantae</taxon>
        <taxon>Streptophyta</taxon>
        <taxon>Embryophyta</taxon>
        <taxon>Tracheophyta</taxon>
        <taxon>Spermatophyta</taxon>
        <taxon>Magnoliopsida</taxon>
        <taxon>eudicotyledons</taxon>
        <taxon>Gunneridae</taxon>
        <taxon>Pentapetalae</taxon>
        <taxon>asterids</taxon>
        <taxon>campanulids</taxon>
        <taxon>Asterales</taxon>
        <taxon>Asteraceae</taxon>
        <taxon>Asteroideae</taxon>
        <taxon>Anthemideae</taxon>
        <taxon>Anthemidinae</taxon>
        <taxon>Tanacetum</taxon>
    </lineage>
</organism>
<comment type="caution">
    <text evidence="1">The sequence shown here is derived from an EMBL/GenBank/DDBJ whole genome shotgun (WGS) entry which is preliminary data.</text>
</comment>
<sequence>DDEEYRIAITPILPTEEPDNSLSMGDEHLDTILTTKSNEVIKSSVEDLVPTPSESEGIPDNMCDVTFRDNSLPLDISKDQFENLCDSNDDSTSIDDNYFSIDDIDYVEASPPHSKLVSLEEETDTSDNSLPESEIFCFDIKEKNSGSTTIHANISLLDLECFFFKSDPNPGDLTSIIDLEIRENISSMKNVNLPFEDDQSPLFAYVVWIFLP</sequence>
<gene>
    <name evidence="1" type="ORF">Tci_847724</name>
</gene>
<accession>A0A699R037</accession>
<protein>
    <submittedName>
        <fullName evidence="1">Uncharacterized protein</fullName>
    </submittedName>
</protein>
<feature type="non-terminal residue" evidence="1">
    <location>
        <position position="1"/>
    </location>
</feature>
<dbReference type="AlphaFoldDB" id="A0A699R037"/>
<name>A0A699R037_TANCI</name>
<dbReference type="EMBL" id="BKCJ011053196">
    <property type="protein sequence ID" value="GFC75754.1"/>
    <property type="molecule type" value="Genomic_DNA"/>
</dbReference>
<feature type="non-terminal residue" evidence="1">
    <location>
        <position position="212"/>
    </location>
</feature>